<keyword evidence="3" id="KW-1185">Reference proteome</keyword>
<feature type="region of interest" description="Disordered" evidence="1">
    <location>
        <begin position="176"/>
        <end position="209"/>
    </location>
</feature>
<comment type="caution">
    <text evidence="2">The sequence shown here is derived from an EMBL/GenBank/DDBJ whole genome shotgun (WGS) entry which is preliminary data.</text>
</comment>
<dbReference type="EMBL" id="JAPFFF010000005">
    <property type="protein sequence ID" value="KAK8888661.1"/>
    <property type="molecule type" value="Genomic_DNA"/>
</dbReference>
<sequence length="209" mass="23837">MVRITARHNAIARVISDGLKDMLGFNCPPLNENSTVFIRDEEILPEQSRNLKPDIWFIEENVHTHKRIINIIEITCPYGMQTDTAQGRRSSLEIREKEKVHKYSKLIDDIKDTWSIDSNLYVIVVSSLGAITKNTVKTLKKLFITKERSKLIAKRCVIAAIRGSWAIFNGRDIRNSTSNRNNNASDDTDHISSNDLIDEEDGDILNNDN</sequence>
<feature type="compositionally biased region" description="Low complexity" evidence="1">
    <location>
        <begin position="176"/>
        <end position="185"/>
    </location>
</feature>
<evidence type="ECO:0000313" key="3">
    <source>
        <dbReference type="Proteomes" id="UP001470230"/>
    </source>
</evidence>
<reference evidence="2 3" key="1">
    <citation type="submission" date="2024-04" db="EMBL/GenBank/DDBJ databases">
        <title>Tritrichomonas musculus Genome.</title>
        <authorList>
            <person name="Alves-Ferreira E."/>
            <person name="Grigg M."/>
            <person name="Lorenzi H."/>
            <person name="Galac M."/>
        </authorList>
    </citation>
    <scope>NUCLEOTIDE SEQUENCE [LARGE SCALE GENOMIC DNA]</scope>
    <source>
        <strain evidence="2 3">EAF2021</strain>
    </source>
</reference>
<organism evidence="2 3">
    <name type="scientific">Tritrichomonas musculus</name>
    <dbReference type="NCBI Taxonomy" id="1915356"/>
    <lineage>
        <taxon>Eukaryota</taxon>
        <taxon>Metamonada</taxon>
        <taxon>Parabasalia</taxon>
        <taxon>Tritrichomonadida</taxon>
        <taxon>Tritrichomonadidae</taxon>
        <taxon>Tritrichomonas</taxon>
    </lineage>
</organism>
<accession>A0ABR2KCS7</accession>
<evidence type="ECO:0000256" key="1">
    <source>
        <dbReference type="SAM" id="MobiDB-lite"/>
    </source>
</evidence>
<gene>
    <name evidence="2" type="ORF">M9Y10_033394</name>
</gene>
<dbReference type="Proteomes" id="UP001470230">
    <property type="component" value="Unassembled WGS sequence"/>
</dbReference>
<proteinExistence type="predicted"/>
<protein>
    <submittedName>
        <fullName evidence="2">Uncharacterized protein</fullName>
    </submittedName>
</protein>
<name>A0ABR2KCS7_9EUKA</name>
<evidence type="ECO:0000313" key="2">
    <source>
        <dbReference type="EMBL" id="KAK8888661.1"/>
    </source>
</evidence>